<comment type="subcellular location">
    <subcellularLocation>
        <location evidence="1 9">Cell membrane</location>
        <topology evidence="1 9">Multi-pass membrane protein</topology>
    </subcellularLocation>
</comment>
<dbReference type="InterPro" id="IPR006369">
    <property type="entry name" value="Protohaem_IX_farnesylTrfase"/>
</dbReference>
<sequence length="277" mass="29477">MTKPEINALVILTTLGGIWMASSGPGPAGLVLATLLGTALASASAAVLNGYVDRDIDALMSRTNRRPLPTGRIRPDHALLFGIGLGVLSFVLLAWRVNLLSAVLALGAILFYVGVYTAWLKRSTPLCTVIGGVPGAVPPVIGWAAVTGDVGVVAVVLFAILFLWQPPHFWALTLYRKADYARAGIPIASVAWGETRTKRQILIYTSTLILATLLLYPLRAAGLLYLVSAAVLGLIFLGLSIAVLRKTESGLPARRLFAYSIPYMGLLFLAMILDSNP</sequence>
<dbReference type="GO" id="GO:0005886">
    <property type="term" value="C:plasma membrane"/>
    <property type="evidence" value="ECO:0007669"/>
    <property type="project" value="UniProtKB-SubCell"/>
</dbReference>
<evidence type="ECO:0000256" key="7">
    <source>
        <dbReference type="ARBA" id="ARBA00023136"/>
    </source>
</evidence>
<evidence type="ECO:0000256" key="8">
    <source>
        <dbReference type="ARBA" id="ARBA00047690"/>
    </source>
</evidence>
<feature type="transmembrane region" description="Helical" evidence="9">
    <location>
        <begin position="99"/>
        <end position="119"/>
    </location>
</feature>
<feature type="transmembrane region" description="Helical" evidence="9">
    <location>
        <begin position="224"/>
        <end position="244"/>
    </location>
</feature>
<evidence type="ECO:0000256" key="5">
    <source>
        <dbReference type="ARBA" id="ARBA00022989"/>
    </source>
</evidence>
<evidence type="ECO:0000256" key="3">
    <source>
        <dbReference type="ARBA" id="ARBA00022679"/>
    </source>
</evidence>
<dbReference type="GO" id="GO:0008495">
    <property type="term" value="F:protoheme IX farnesyltransferase activity"/>
    <property type="evidence" value="ECO:0007669"/>
    <property type="project" value="UniProtKB-UniRule"/>
</dbReference>
<keyword evidence="5 9" id="KW-1133">Transmembrane helix</keyword>
<dbReference type="PANTHER" id="PTHR43448:SF2">
    <property type="entry name" value="PROTOHEME IX FARNESYLTRANSFERASE, MITOCHONDRIAL"/>
    <property type="match status" value="1"/>
</dbReference>
<dbReference type="FunFam" id="1.10.357.140:FF:000001">
    <property type="entry name" value="Protoheme IX farnesyltransferase"/>
    <property type="match status" value="1"/>
</dbReference>
<dbReference type="EMBL" id="JACPSX010000166">
    <property type="protein sequence ID" value="MBI3015113.1"/>
    <property type="molecule type" value="Genomic_DNA"/>
</dbReference>
<feature type="transmembrane region" description="Helical" evidence="9">
    <location>
        <begin position="126"/>
        <end position="146"/>
    </location>
</feature>
<keyword evidence="4 9" id="KW-0812">Transmembrane</keyword>
<keyword evidence="6 9" id="KW-0350">Heme biosynthesis</keyword>
<dbReference type="InterPro" id="IPR030470">
    <property type="entry name" value="UbiA_prenylTrfase_CS"/>
</dbReference>
<comment type="similarity">
    <text evidence="9">Belongs to the UbiA prenyltransferase family. Protoheme IX farnesyltransferase subfamily.</text>
</comment>
<organism evidence="10 11">
    <name type="scientific">Tectimicrobiota bacterium</name>
    <dbReference type="NCBI Taxonomy" id="2528274"/>
    <lineage>
        <taxon>Bacteria</taxon>
        <taxon>Pseudomonadati</taxon>
        <taxon>Nitrospinota/Tectimicrobiota group</taxon>
        <taxon>Candidatus Tectimicrobiota</taxon>
    </lineage>
</organism>
<dbReference type="HAMAP" id="MF_00154">
    <property type="entry name" value="CyoE_CtaB"/>
    <property type="match status" value="1"/>
</dbReference>
<evidence type="ECO:0000313" key="10">
    <source>
        <dbReference type="EMBL" id="MBI3015113.1"/>
    </source>
</evidence>
<dbReference type="PROSITE" id="PS00943">
    <property type="entry name" value="UBIA"/>
    <property type="match status" value="1"/>
</dbReference>
<accession>A0A932M0I0</accession>
<dbReference type="PANTHER" id="PTHR43448">
    <property type="entry name" value="PROTOHEME IX FARNESYLTRANSFERASE, MITOCHONDRIAL"/>
    <property type="match status" value="1"/>
</dbReference>
<feature type="transmembrane region" description="Helical" evidence="9">
    <location>
        <begin position="256"/>
        <end position="273"/>
    </location>
</feature>
<comment type="miscellaneous">
    <text evidence="9">Carbon 2 of the heme B porphyrin ring is defined according to the Fischer nomenclature.</text>
</comment>
<keyword evidence="7 9" id="KW-0472">Membrane</keyword>
<feature type="transmembrane region" description="Helical" evidence="9">
    <location>
        <begin position="152"/>
        <end position="172"/>
    </location>
</feature>
<feature type="transmembrane region" description="Helical" evidence="9">
    <location>
        <begin position="33"/>
        <end position="52"/>
    </location>
</feature>
<dbReference type="NCBIfam" id="TIGR01473">
    <property type="entry name" value="cyoE_ctaB"/>
    <property type="match status" value="1"/>
</dbReference>
<feature type="transmembrane region" description="Helical" evidence="9">
    <location>
        <begin position="73"/>
        <end position="93"/>
    </location>
</feature>
<dbReference type="Gene3D" id="1.10.357.140">
    <property type="entry name" value="UbiA prenyltransferase"/>
    <property type="match status" value="1"/>
</dbReference>
<name>A0A932M0I0_UNCTE</name>
<dbReference type="EC" id="2.5.1.141" evidence="9"/>
<evidence type="ECO:0000256" key="9">
    <source>
        <dbReference type="HAMAP-Rule" id="MF_00154"/>
    </source>
</evidence>
<proteinExistence type="inferred from homology"/>
<dbReference type="Proteomes" id="UP000741360">
    <property type="component" value="Unassembled WGS sequence"/>
</dbReference>
<comment type="pathway">
    <text evidence="9">Porphyrin-containing compound metabolism; heme O biosynthesis; heme O from protoheme: step 1/1.</text>
</comment>
<evidence type="ECO:0000256" key="6">
    <source>
        <dbReference type="ARBA" id="ARBA00023133"/>
    </source>
</evidence>
<dbReference type="Pfam" id="PF01040">
    <property type="entry name" value="UbiA"/>
    <property type="match status" value="1"/>
</dbReference>
<dbReference type="InterPro" id="IPR044878">
    <property type="entry name" value="UbiA_sf"/>
</dbReference>
<dbReference type="AlphaFoldDB" id="A0A932M0I0"/>
<evidence type="ECO:0000313" key="11">
    <source>
        <dbReference type="Proteomes" id="UP000741360"/>
    </source>
</evidence>
<dbReference type="NCBIfam" id="NF003349">
    <property type="entry name" value="PRK04375.1-2"/>
    <property type="match status" value="1"/>
</dbReference>
<dbReference type="InterPro" id="IPR000537">
    <property type="entry name" value="UbiA_prenyltransferase"/>
</dbReference>
<comment type="caution">
    <text evidence="10">The sequence shown here is derived from an EMBL/GenBank/DDBJ whole genome shotgun (WGS) entry which is preliminary data.</text>
</comment>
<comment type="catalytic activity">
    <reaction evidence="8 9">
        <text>heme b + (2E,6E)-farnesyl diphosphate + H2O = Fe(II)-heme o + diphosphate</text>
        <dbReference type="Rhea" id="RHEA:28070"/>
        <dbReference type="ChEBI" id="CHEBI:15377"/>
        <dbReference type="ChEBI" id="CHEBI:33019"/>
        <dbReference type="ChEBI" id="CHEBI:60344"/>
        <dbReference type="ChEBI" id="CHEBI:60530"/>
        <dbReference type="ChEBI" id="CHEBI:175763"/>
        <dbReference type="EC" id="2.5.1.141"/>
    </reaction>
</comment>
<reference evidence="10" key="1">
    <citation type="submission" date="2020-07" db="EMBL/GenBank/DDBJ databases">
        <title>Huge and variable diversity of episymbiotic CPR bacteria and DPANN archaea in groundwater ecosystems.</title>
        <authorList>
            <person name="He C.Y."/>
            <person name="Keren R."/>
            <person name="Whittaker M."/>
            <person name="Farag I.F."/>
            <person name="Doudna J."/>
            <person name="Cate J.H.D."/>
            <person name="Banfield J.F."/>
        </authorList>
    </citation>
    <scope>NUCLEOTIDE SEQUENCE</scope>
    <source>
        <strain evidence="10">NC_groundwater_717_Ag_S-0.2um_59_8</strain>
    </source>
</reference>
<feature type="transmembrane region" description="Helical" evidence="9">
    <location>
        <begin position="201"/>
        <end position="218"/>
    </location>
</feature>
<protein>
    <recommendedName>
        <fullName evidence="9">Protoheme IX farnesyltransferase</fullName>
        <ecNumber evidence="9">2.5.1.141</ecNumber>
    </recommendedName>
    <alternativeName>
        <fullName evidence="9">Heme B farnesyltransferase</fullName>
    </alternativeName>
    <alternativeName>
        <fullName evidence="9">Heme O synthase</fullName>
    </alternativeName>
</protein>
<evidence type="ECO:0000256" key="2">
    <source>
        <dbReference type="ARBA" id="ARBA00022475"/>
    </source>
</evidence>
<comment type="function">
    <text evidence="9">Converts heme B (protoheme IX) to heme O by substitution of the vinyl group on carbon 2 of heme B porphyrin ring with a hydroxyethyl farnesyl side group.</text>
</comment>
<gene>
    <name evidence="9" type="primary">ctaB</name>
    <name evidence="10" type="ORF">HYY65_08670</name>
</gene>
<evidence type="ECO:0000256" key="4">
    <source>
        <dbReference type="ARBA" id="ARBA00022692"/>
    </source>
</evidence>
<evidence type="ECO:0000256" key="1">
    <source>
        <dbReference type="ARBA" id="ARBA00004651"/>
    </source>
</evidence>
<keyword evidence="2 9" id="KW-1003">Cell membrane</keyword>
<dbReference type="CDD" id="cd13957">
    <property type="entry name" value="PT_UbiA_Cox10"/>
    <property type="match status" value="1"/>
</dbReference>
<keyword evidence="3 9" id="KW-0808">Transferase</keyword>
<dbReference type="GO" id="GO:0048034">
    <property type="term" value="P:heme O biosynthetic process"/>
    <property type="evidence" value="ECO:0007669"/>
    <property type="project" value="UniProtKB-UniRule"/>
</dbReference>